<evidence type="ECO:0000313" key="3">
    <source>
        <dbReference type="Proteomes" id="UP001165065"/>
    </source>
</evidence>
<keyword evidence="3" id="KW-1185">Reference proteome</keyword>
<name>A0A9W7L516_9STRA</name>
<dbReference type="Pfam" id="PF00226">
    <property type="entry name" value="DnaJ"/>
    <property type="match status" value="1"/>
</dbReference>
<dbReference type="InterPro" id="IPR036869">
    <property type="entry name" value="J_dom_sf"/>
</dbReference>
<dbReference type="SMART" id="SM00271">
    <property type="entry name" value="DnaJ"/>
    <property type="match status" value="1"/>
</dbReference>
<dbReference type="AlphaFoldDB" id="A0A9W7L516"/>
<evidence type="ECO:0000313" key="2">
    <source>
        <dbReference type="EMBL" id="GMI29701.1"/>
    </source>
</evidence>
<dbReference type="Gene3D" id="1.10.287.110">
    <property type="entry name" value="DnaJ domain"/>
    <property type="match status" value="1"/>
</dbReference>
<proteinExistence type="predicted"/>
<dbReference type="CDD" id="cd06257">
    <property type="entry name" value="DnaJ"/>
    <property type="match status" value="1"/>
</dbReference>
<sequence>MSSLRFTRSLVRNTLTYRSSSQSGSYERFSASKCSFSSSPPKVRPGLIFIHGQALCVQLNMALFGSTSPPPPILLRGKGFRYPLDSLFSPLSPPSDTADCDEIVDAVEKFYAMSKQSPNAIVFGGGFSEPLHEASSSSLFDAMRRIRENRHGVRFVVQTCGVGVSQSDLSTLVELNSEWKSAPGGDGDAKLEVWVDLLEGPKSGKLFGDICTTIATLVESSVSVKATLSTSMPPRKVKEISEMAKGMGCADVFFRSYTKEDIYDTLGVTANASLDEISSKYRELAKELHPDRNPDGEERMKEVIQAYEIARDEERRRLYDVEMRADLALDSSETDYLRSTNSKMA</sequence>
<dbReference type="InterPro" id="IPR001623">
    <property type="entry name" value="DnaJ_domain"/>
</dbReference>
<dbReference type="PRINTS" id="PR00625">
    <property type="entry name" value="JDOMAIN"/>
</dbReference>
<dbReference type="PROSITE" id="PS50076">
    <property type="entry name" value="DNAJ_2"/>
    <property type="match status" value="1"/>
</dbReference>
<accession>A0A9W7L516</accession>
<organism evidence="2 3">
    <name type="scientific">Triparma columacea</name>
    <dbReference type="NCBI Taxonomy" id="722753"/>
    <lineage>
        <taxon>Eukaryota</taxon>
        <taxon>Sar</taxon>
        <taxon>Stramenopiles</taxon>
        <taxon>Ochrophyta</taxon>
        <taxon>Bolidophyceae</taxon>
        <taxon>Parmales</taxon>
        <taxon>Triparmaceae</taxon>
        <taxon>Triparma</taxon>
    </lineage>
</organism>
<gene>
    <name evidence="2" type="ORF">TrCOL_g8953</name>
</gene>
<dbReference type="PANTHER" id="PTHR24074">
    <property type="entry name" value="CO-CHAPERONE PROTEIN DJLA"/>
    <property type="match status" value="1"/>
</dbReference>
<comment type="caution">
    <text evidence="2">The sequence shown here is derived from an EMBL/GenBank/DDBJ whole genome shotgun (WGS) entry which is preliminary data.</text>
</comment>
<dbReference type="Proteomes" id="UP001165065">
    <property type="component" value="Unassembled WGS sequence"/>
</dbReference>
<evidence type="ECO:0000259" key="1">
    <source>
        <dbReference type="PROSITE" id="PS50076"/>
    </source>
</evidence>
<feature type="domain" description="J" evidence="1">
    <location>
        <begin position="261"/>
        <end position="323"/>
    </location>
</feature>
<reference evidence="3" key="1">
    <citation type="journal article" date="2023" name="Commun. Biol.">
        <title>Genome analysis of Parmales, the sister group of diatoms, reveals the evolutionary specialization of diatoms from phago-mixotrophs to photoautotrophs.</title>
        <authorList>
            <person name="Ban H."/>
            <person name="Sato S."/>
            <person name="Yoshikawa S."/>
            <person name="Yamada K."/>
            <person name="Nakamura Y."/>
            <person name="Ichinomiya M."/>
            <person name="Sato N."/>
            <person name="Blanc-Mathieu R."/>
            <person name="Endo H."/>
            <person name="Kuwata A."/>
            <person name="Ogata H."/>
        </authorList>
    </citation>
    <scope>NUCLEOTIDE SEQUENCE [LARGE SCALE GENOMIC DNA]</scope>
</reference>
<dbReference type="SUPFAM" id="SSF46565">
    <property type="entry name" value="Chaperone J-domain"/>
    <property type="match status" value="1"/>
</dbReference>
<dbReference type="InterPro" id="IPR050817">
    <property type="entry name" value="DjlA_DnaK_co-chaperone"/>
</dbReference>
<protein>
    <recommendedName>
        <fullName evidence="1">J domain-containing protein</fullName>
    </recommendedName>
</protein>
<dbReference type="OrthoDB" id="10250354at2759"/>
<dbReference type="EMBL" id="BRYA01000687">
    <property type="protein sequence ID" value="GMI29701.1"/>
    <property type="molecule type" value="Genomic_DNA"/>
</dbReference>